<protein>
    <recommendedName>
        <fullName evidence="9">Iron-sulfur cluster assembly protein</fullName>
    </recommendedName>
</protein>
<keyword evidence="5 9" id="KW-0479">Metal-binding</keyword>
<evidence type="ECO:0000256" key="6">
    <source>
        <dbReference type="ARBA" id="ARBA00023004"/>
    </source>
</evidence>
<dbReference type="GO" id="GO:0006879">
    <property type="term" value="P:intracellular iron ion homeostasis"/>
    <property type="evidence" value="ECO:0007669"/>
    <property type="project" value="UniProtKB-ARBA"/>
</dbReference>
<keyword evidence="9" id="KW-0496">Mitochondrion</keyword>
<dbReference type="GO" id="GO:0051537">
    <property type="term" value="F:2 iron, 2 sulfur cluster binding"/>
    <property type="evidence" value="ECO:0007669"/>
    <property type="project" value="UniProtKB-KW"/>
</dbReference>
<evidence type="ECO:0000256" key="7">
    <source>
        <dbReference type="ARBA" id="ARBA00023014"/>
    </source>
</evidence>
<keyword evidence="12" id="KW-1185">Reference proteome</keyword>
<proteinExistence type="inferred from homology"/>
<dbReference type="NCBIfam" id="TIGR01999">
    <property type="entry name" value="iscU"/>
    <property type="match status" value="1"/>
</dbReference>
<dbReference type="OrthoDB" id="1925777at2759"/>
<evidence type="ECO:0000256" key="3">
    <source>
        <dbReference type="ARBA" id="ARBA00006420"/>
    </source>
</evidence>
<reference evidence="12" key="1">
    <citation type="submission" date="2015-10" db="EMBL/GenBank/DDBJ databases">
        <authorList>
            <person name="Devillers H."/>
        </authorList>
    </citation>
    <scope>NUCLEOTIDE SEQUENCE [LARGE SCALE GENOMIC DNA]</scope>
</reference>
<dbReference type="GO" id="GO:0002098">
    <property type="term" value="P:tRNA wobble uridine modification"/>
    <property type="evidence" value="ECO:0007669"/>
    <property type="project" value="UniProtKB-ARBA"/>
</dbReference>
<keyword evidence="6 9" id="KW-0408">Iron</keyword>
<dbReference type="InterPro" id="IPR011339">
    <property type="entry name" value="ISCU"/>
</dbReference>
<dbReference type="GO" id="GO:0016226">
    <property type="term" value="P:iron-sulfur cluster assembly"/>
    <property type="evidence" value="ECO:0007669"/>
    <property type="project" value="UniProtKB-UniRule"/>
</dbReference>
<feature type="domain" description="NIF system FeS cluster assembly NifU N-terminal" evidence="10">
    <location>
        <begin position="45"/>
        <end position="170"/>
    </location>
</feature>
<dbReference type="UniPathway" id="UPA00266"/>
<evidence type="ECO:0000256" key="2">
    <source>
        <dbReference type="ARBA" id="ARBA00005151"/>
    </source>
</evidence>
<evidence type="ECO:0000313" key="12">
    <source>
        <dbReference type="Proteomes" id="UP000236544"/>
    </source>
</evidence>
<sequence>MFRTLLAKNSLRASARSVLRAPVPVPGTTAPKFVGNSVAQAARRAYHPKVIDHYTNPRNVGSLDKNLENVGTGLVGAPACGDVMKLQIQVNDDTGVIENVKFKTFGCGSAIASSSYMTELVRGKTLDVASQIKNTEIAKELSLPPVKLHCSMLAEDAIKAAIKDYRSKRKSTVLK</sequence>
<comment type="pathway">
    <text evidence="2">Cofactor biosynthesis; iron-sulfur cluster biosynthesis.</text>
</comment>
<dbReference type="SUPFAM" id="SSF82649">
    <property type="entry name" value="SufE/NifU"/>
    <property type="match status" value="1"/>
</dbReference>
<comment type="subcellular location">
    <subcellularLocation>
        <location evidence="1 9">Mitochondrion matrix</location>
    </subcellularLocation>
</comment>
<dbReference type="Proteomes" id="UP000236544">
    <property type="component" value="Unassembled WGS sequence"/>
</dbReference>
<dbReference type="InterPro" id="IPR002871">
    <property type="entry name" value="NIF_FeS_clus_asmbl_NifU_N"/>
</dbReference>
<keyword evidence="9" id="KW-0809">Transit peptide</keyword>
<evidence type="ECO:0000256" key="1">
    <source>
        <dbReference type="ARBA" id="ARBA00004305"/>
    </source>
</evidence>
<dbReference type="FunFam" id="3.90.1010.10:FF:000005">
    <property type="entry name" value="Iron-sulfur cluster assembly protein"/>
    <property type="match status" value="1"/>
</dbReference>
<organism evidence="11 12">
    <name type="scientific">Lachancea quebecensis</name>
    <dbReference type="NCBI Taxonomy" id="1654605"/>
    <lineage>
        <taxon>Eukaryota</taxon>
        <taxon>Fungi</taxon>
        <taxon>Dikarya</taxon>
        <taxon>Ascomycota</taxon>
        <taxon>Saccharomycotina</taxon>
        <taxon>Saccharomycetes</taxon>
        <taxon>Saccharomycetales</taxon>
        <taxon>Saccharomycetaceae</taxon>
        <taxon>Lachancea</taxon>
    </lineage>
</organism>
<accession>A0A0P1KM55</accession>
<evidence type="ECO:0000256" key="5">
    <source>
        <dbReference type="ARBA" id="ARBA00022723"/>
    </source>
</evidence>
<evidence type="ECO:0000256" key="8">
    <source>
        <dbReference type="ARBA" id="ARBA00034078"/>
    </source>
</evidence>
<dbReference type="GO" id="GO:0005759">
    <property type="term" value="C:mitochondrial matrix"/>
    <property type="evidence" value="ECO:0007669"/>
    <property type="project" value="UniProtKB-SubCell"/>
</dbReference>
<name>A0A0P1KM55_9SACH</name>
<keyword evidence="7 9" id="KW-0411">Iron-sulfur</keyword>
<comment type="similarity">
    <text evidence="3 9">Belongs to the NifU family.</text>
</comment>
<dbReference type="AlphaFoldDB" id="A0A0P1KM55"/>
<dbReference type="EMBL" id="LN890560">
    <property type="protein sequence ID" value="CUS20429.1"/>
    <property type="molecule type" value="Genomic_DNA"/>
</dbReference>
<dbReference type="CDD" id="cd06664">
    <property type="entry name" value="IscU_like"/>
    <property type="match status" value="1"/>
</dbReference>
<evidence type="ECO:0000259" key="10">
    <source>
        <dbReference type="Pfam" id="PF01592"/>
    </source>
</evidence>
<evidence type="ECO:0000256" key="4">
    <source>
        <dbReference type="ARBA" id="ARBA00022714"/>
    </source>
</evidence>
<evidence type="ECO:0000313" key="11">
    <source>
        <dbReference type="EMBL" id="CUS20429.1"/>
    </source>
</evidence>
<comment type="function">
    <text evidence="9">Scaffold protein for the de novo synthesis of iron-sulfur (Fe-S) clusters within mitochondria, which is required for maturation of both mitochondrial and cytoplasmic [2Fe-2S] and [4Fe-4S] proteins.</text>
</comment>
<keyword evidence="4 9" id="KW-0001">2Fe-2S</keyword>
<comment type="cofactor">
    <cofactor evidence="8 9">
        <name>[2Fe-2S] cluster</name>
        <dbReference type="ChEBI" id="CHEBI:190135"/>
    </cofactor>
</comment>
<evidence type="ECO:0000256" key="9">
    <source>
        <dbReference type="RuleBase" id="RU362089"/>
    </source>
</evidence>
<gene>
    <name evidence="11" type="ORF">LAQU0_S01e06392g</name>
</gene>
<dbReference type="Pfam" id="PF01592">
    <property type="entry name" value="NifU_N"/>
    <property type="match status" value="1"/>
</dbReference>
<dbReference type="Gene3D" id="3.90.1010.10">
    <property type="match status" value="1"/>
</dbReference>
<dbReference type="PANTHER" id="PTHR10093">
    <property type="entry name" value="IRON-SULFUR CLUSTER ASSEMBLY ENZYME NIFU HOMOLOG"/>
    <property type="match status" value="1"/>
</dbReference>
<dbReference type="GO" id="GO:0005506">
    <property type="term" value="F:iron ion binding"/>
    <property type="evidence" value="ECO:0007669"/>
    <property type="project" value="UniProtKB-UniRule"/>
</dbReference>